<feature type="compositionally biased region" description="Basic residues" evidence="4">
    <location>
        <begin position="735"/>
        <end position="744"/>
    </location>
</feature>
<feature type="region of interest" description="Disordered" evidence="4">
    <location>
        <begin position="512"/>
        <end position="554"/>
    </location>
</feature>
<feature type="region of interest" description="Disordered" evidence="4">
    <location>
        <begin position="966"/>
        <end position="1002"/>
    </location>
</feature>
<keyword evidence="6" id="KW-1185">Reference proteome</keyword>
<feature type="region of interest" description="Disordered" evidence="4">
    <location>
        <begin position="723"/>
        <end position="746"/>
    </location>
</feature>
<feature type="compositionally biased region" description="Basic residues" evidence="4">
    <location>
        <begin position="984"/>
        <end position="993"/>
    </location>
</feature>
<dbReference type="OrthoDB" id="5573735at2759"/>
<reference evidence="5" key="1">
    <citation type="submission" date="2021-06" db="EMBL/GenBank/DDBJ databases">
        <authorList>
            <person name="Hodson N. C."/>
            <person name="Mongue J. A."/>
            <person name="Jaron S. K."/>
        </authorList>
    </citation>
    <scope>NUCLEOTIDE SEQUENCE</scope>
</reference>
<comment type="caution">
    <text evidence="5">The sequence shown here is derived from an EMBL/GenBank/DDBJ whole genome shotgun (WGS) entry which is preliminary data.</text>
</comment>
<sequence>MWKRPSFFLNRSVLCIECLEGCEVIAETGDKRFGGIFNLMKASIRGKIIDFVGTTLGEVLRFSRIEVKMSTLDSGHPVGYIFQRETKNIIPGWRPMVDRSFIKSKNLFRKNLYAHFGCVNAVEFSRDGNLLASGGDDRRILLWNVDKAIHGKEEPTVMQAEHGSNVFALALDNSNRKIFSAGNDDQVIVHDVETCVPLDYFVHEQPVYGVSIDPLNDCIFASACDDGRLLIYDIREPSTSDPFCLANLTSAFHAVMFHPCEPRLIVSGNSKEGVALWDVRKPKTPLLRYGGLNADQCCMSARFNSDGSKILALRRRLPPVLYATRDTGHLYQFNHTGYYNSCTMKSCSFAGTDDQFVLSGSDNFDLYMWRIPPEGSDRWVDEAHIILRGHRSIVNQVRYNKVHSVVVSSGVEKLIKVWSPFSFNSGRNYGTNSSINIHEKERRIYSHTEYINLVTQSGQFMSLTYDTTRKSTREDPRMMAFFDALVQRDIEGWSDDSDNIAENSYAIVSEIETTPSEDSSNSEDDSVVTSYSPAVTSSGHSETPESNNNFETSSRNLLERHDELIFDNSESEDLPPFEDGALILSQNSFDTQEFPAHSTQDPDRASAEEDDQFKRNFDPDSDFAPIVNDGNIIKELISRKHERLRQLAKAHVILESTLKKPSSRKRKTMYSSTSSSESSSSDDEDARAKKRNTGTENGPSISSVASTSASLFSQCDSTSRSQCKIHSQTSSHVSSSRKKTKRCKSCSLPAQSRVLTKRNLLKNFKRLRYEKKTGGGETKSTNFCSYFCRASGRYQHPGSNSSSSDTDEDKPVASSASQSTSGRKNDNSSSSTSSSSSSSSASDSSSDTDNSSSNRQKPRPCSSPNLVSKKRNPGSSESDVDSIADESLEPNVDEDMNEGPSTECSQAVVARLKNSPAFKLSPLIRRIEIERLKKIQRLERRKAGGNHFSTRDSTHQVHQMIMDRTCTTSSSGASSDEASEGKRNATKNIRKLNGKLPGGRSPQYEAVVSYSRPLISVTLTESATETPLRNFVCNPPDLVGQDSDTRQSLPIESPLPESSRADPTSDYDSELHTMTLTSSPGFSTSCGQSTPDDD</sequence>
<organism evidence="5 6">
    <name type="scientific">Allacma fusca</name>
    <dbReference type="NCBI Taxonomy" id="39272"/>
    <lineage>
        <taxon>Eukaryota</taxon>
        <taxon>Metazoa</taxon>
        <taxon>Ecdysozoa</taxon>
        <taxon>Arthropoda</taxon>
        <taxon>Hexapoda</taxon>
        <taxon>Collembola</taxon>
        <taxon>Symphypleona</taxon>
        <taxon>Sminthuridae</taxon>
        <taxon>Allacma</taxon>
    </lineage>
</organism>
<feature type="compositionally biased region" description="Low complexity" evidence="4">
    <location>
        <begin position="967"/>
        <end position="976"/>
    </location>
</feature>
<feature type="compositionally biased region" description="Polar residues" evidence="4">
    <location>
        <begin position="531"/>
        <end position="554"/>
    </location>
</feature>
<evidence type="ECO:0000256" key="3">
    <source>
        <dbReference type="PROSITE-ProRule" id="PRU00221"/>
    </source>
</evidence>
<dbReference type="GO" id="GO:0080008">
    <property type="term" value="C:Cul4-RING E3 ubiquitin ligase complex"/>
    <property type="evidence" value="ECO:0007669"/>
    <property type="project" value="TreeGrafter"/>
</dbReference>
<dbReference type="AlphaFoldDB" id="A0A8J2LHQ4"/>
<dbReference type="PROSITE" id="PS50294">
    <property type="entry name" value="WD_REPEATS_REGION"/>
    <property type="match status" value="2"/>
</dbReference>
<evidence type="ECO:0000313" key="5">
    <source>
        <dbReference type="EMBL" id="CAG7836582.1"/>
    </source>
</evidence>
<evidence type="ECO:0008006" key="7">
    <source>
        <dbReference type="Google" id="ProtNLM"/>
    </source>
</evidence>
<dbReference type="SMART" id="SM00320">
    <property type="entry name" value="WD40"/>
    <property type="match status" value="6"/>
</dbReference>
<feature type="compositionally biased region" description="Low complexity" evidence="4">
    <location>
        <begin position="724"/>
        <end position="734"/>
    </location>
</feature>
<dbReference type="EMBL" id="CAJVCH010571082">
    <property type="protein sequence ID" value="CAG7836582.1"/>
    <property type="molecule type" value="Genomic_DNA"/>
</dbReference>
<protein>
    <recommendedName>
        <fullName evidence="7">DDB1- and CUL4-associated factor 5</fullName>
    </recommendedName>
</protein>
<dbReference type="InterPro" id="IPR019775">
    <property type="entry name" value="WD40_repeat_CS"/>
</dbReference>
<evidence type="ECO:0000256" key="4">
    <source>
        <dbReference type="SAM" id="MobiDB-lite"/>
    </source>
</evidence>
<feature type="compositionally biased region" description="Polar residues" evidence="4">
    <location>
        <begin position="1072"/>
        <end position="1094"/>
    </location>
</feature>
<accession>A0A8J2LHQ4</accession>
<feature type="compositionally biased region" description="Acidic residues" evidence="4">
    <location>
        <begin position="878"/>
        <end position="897"/>
    </location>
</feature>
<feature type="region of interest" description="Disordered" evidence="4">
    <location>
        <begin position="795"/>
        <end position="904"/>
    </location>
</feature>
<dbReference type="InterPro" id="IPR045151">
    <property type="entry name" value="DCAF8"/>
</dbReference>
<dbReference type="InterPro" id="IPR001680">
    <property type="entry name" value="WD40_rpt"/>
</dbReference>
<dbReference type="GO" id="GO:0005737">
    <property type="term" value="C:cytoplasm"/>
    <property type="evidence" value="ECO:0007669"/>
    <property type="project" value="TreeGrafter"/>
</dbReference>
<feature type="repeat" description="WD" evidence="3">
    <location>
        <begin position="387"/>
        <end position="419"/>
    </location>
</feature>
<dbReference type="GO" id="GO:0045717">
    <property type="term" value="P:negative regulation of fatty acid biosynthetic process"/>
    <property type="evidence" value="ECO:0007669"/>
    <property type="project" value="TreeGrafter"/>
</dbReference>
<feature type="region of interest" description="Disordered" evidence="4">
    <location>
        <begin position="593"/>
        <end position="622"/>
    </location>
</feature>
<gene>
    <name evidence="5" type="ORF">AFUS01_LOCUS45815</name>
</gene>
<feature type="region of interest" description="Disordered" evidence="4">
    <location>
        <begin position="1028"/>
        <end position="1094"/>
    </location>
</feature>
<dbReference type="Pfam" id="PF00400">
    <property type="entry name" value="WD40"/>
    <property type="match status" value="3"/>
</dbReference>
<dbReference type="Proteomes" id="UP000708208">
    <property type="component" value="Unassembled WGS sequence"/>
</dbReference>
<dbReference type="PANTHER" id="PTHR15574">
    <property type="entry name" value="WD REPEAT DOMAIN-CONTAINING FAMILY"/>
    <property type="match status" value="1"/>
</dbReference>
<keyword evidence="2" id="KW-0677">Repeat</keyword>
<evidence type="ECO:0000256" key="2">
    <source>
        <dbReference type="ARBA" id="ARBA00022737"/>
    </source>
</evidence>
<evidence type="ECO:0000256" key="1">
    <source>
        <dbReference type="ARBA" id="ARBA00022574"/>
    </source>
</evidence>
<name>A0A8J2LHQ4_9HEXA</name>
<dbReference type="PANTHER" id="PTHR15574:SF43">
    <property type="entry name" value="DDB1- AND CUL4-ASSOCIATED FACTOR 5"/>
    <property type="match status" value="1"/>
</dbReference>
<dbReference type="PROSITE" id="PS50082">
    <property type="entry name" value="WD_REPEATS_2"/>
    <property type="match status" value="2"/>
</dbReference>
<feature type="compositionally biased region" description="Low complexity" evidence="4">
    <location>
        <begin position="669"/>
        <end position="679"/>
    </location>
</feature>
<proteinExistence type="predicted"/>
<keyword evidence="1 3" id="KW-0853">WD repeat</keyword>
<dbReference type="PROSITE" id="PS00678">
    <property type="entry name" value="WD_REPEATS_1"/>
    <property type="match status" value="1"/>
</dbReference>
<evidence type="ECO:0000313" key="6">
    <source>
        <dbReference type="Proteomes" id="UP000708208"/>
    </source>
</evidence>
<feature type="compositionally biased region" description="Low complexity" evidence="4">
    <location>
        <begin position="1048"/>
        <end position="1058"/>
    </location>
</feature>
<feature type="region of interest" description="Disordered" evidence="4">
    <location>
        <begin position="658"/>
        <end position="704"/>
    </location>
</feature>
<feature type="compositionally biased region" description="Low complexity" evidence="4">
    <location>
        <begin position="827"/>
        <end position="854"/>
    </location>
</feature>
<feature type="repeat" description="WD" evidence="3">
    <location>
        <begin position="112"/>
        <end position="146"/>
    </location>
</feature>
<feature type="compositionally biased region" description="Basic and acidic residues" evidence="4">
    <location>
        <begin position="600"/>
        <end position="618"/>
    </location>
</feature>